<dbReference type="InterPro" id="IPR011042">
    <property type="entry name" value="6-blade_b-propeller_TolB-like"/>
</dbReference>
<feature type="chain" id="PRO_5046652107" description="WD40-like Beta Propeller Repeat" evidence="1">
    <location>
        <begin position="21"/>
        <end position="370"/>
    </location>
</feature>
<dbReference type="RefSeq" id="WP_345271415.1">
    <property type="nucleotide sequence ID" value="NZ_BAABHB010000022.1"/>
</dbReference>
<dbReference type="SUPFAM" id="SSF82171">
    <property type="entry name" value="DPP6 N-terminal domain-like"/>
    <property type="match status" value="1"/>
</dbReference>
<evidence type="ECO:0000313" key="2">
    <source>
        <dbReference type="EMBL" id="GAA4420637.1"/>
    </source>
</evidence>
<proteinExistence type="predicted"/>
<comment type="caution">
    <text evidence="2">The sequence shown here is derived from an EMBL/GenBank/DDBJ whole genome shotgun (WGS) entry which is preliminary data.</text>
</comment>
<feature type="signal peptide" evidence="1">
    <location>
        <begin position="1"/>
        <end position="20"/>
    </location>
</feature>
<keyword evidence="3" id="KW-1185">Reference proteome</keyword>
<sequence>MNIWTISLSLYLAVGASATAGSPPAKFVAYNKASLYGDDTPKKRKAGSPLASLPKNIEVLTNFGERADFSPDNKQIAFMAKSFGDAMVLDLATRQIRCLTCNVPGTAFLRVMHLSTGDYILIGPEKFEDIRISRSRDNELWYLSKVPGSKPIKFGMKMSEGMAISKKSMKVAFSQVHDQVPEIPKGSSRILMADVDLSGGVPKLVNQKVVYESAEYPLEAQDFFDNDTKMTFVQYEPVRDASGNSTGLNASTMTLDLKTNEVINHSKKPQTYNEVEGIFPDGKYTLVEADRQCDWLGGKRGPSNIDIWKLKLDGTGKDFVRLTNFNDFEGGKASNPVVSTDGKYMAFQLANTADPAGVGYGLLLYKFQKP</sequence>
<gene>
    <name evidence="2" type="ORF">GCM10023187_56030</name>
</gene>
<keyword evidence="1" id="KW-0732">Signal</keyword>
<dbReference type="Gene3D" id="2.120.10.30">
    <property type="entry name" value="TolB, C-terminal domain"/>
    <property type="match status" value="1"/>
</dbReference>
<evidence type="ECO:0000313" key="3">
    <source>
        <dbReference type="Proteomes" id="UP001500936"/>
    </source>
</evidence>
<name>A0ABP8L256_9BACT</name>
<organism evidence="2 3">
    <name type="scientific">Nibrella viscosa</name>
    <dbReference type="NCBI Taxonomy" id="1084524"/>
    <lineage>
        <taxon>Bacteria</taxon>
        <taxon>Pseudomonadati</taxon>
        <taxon>Bacteroidota</taxon>
        <taxon>Cytophagia</taxon>
        <taxon>Cytophagales</taxon>
        <taxon>Spirosomataceae</taxon>
        <taxon>Nibrella</taxon>
    </lineage>
</organism>
<dbReference type="Proteomes" id="UP001500936">
    <property type="component" value="Unassembled WGS sequence"/>
</dbReference>
<reference evidence="3" key="1">
    <citation type="journal article" date="2019" name="Int. J. Syst. Evol. Microbiol.">
        <title>The Global Catalogue of Microorganisms (GCM) 10K type strain sequencing project: providing services to taxonomists for standard genome sequencing and annotation.</title>
        <authorList>
            <consortium name="The Broad Institute Genomics Platform"/>
            <consortium name="The Broad Institute Genome Sequencing Center for Infectious Disease"/>
            <person name="Wu L."/>
            <person name="Ma J."/>
        </authorList>
    </citation>
    <scope>NUCLEOTIDE SEQUENCE [LARGE SCALE GENOMIC DNA]</scope>
    <source>
        <strain evidence="3">JCM 17925</strain>
    </source>
</reference>
<evidence type="ECO:0008006" key="4">
    <source>
        <dbReference type="Google" id="ProtNLM"/>
    </source>
</evidence>
<protein>
    <recommendedName>
        <fullName evidence="4">WD40-like Beta Propeller Repeat</fullName>
    </recommendedName>
</protein>
<dbReference type="EMBL" id="BAABHB010000022">
    <property type="protein sequence ID" value="GAA4420637.1"/>
    <property type="molecule type" value="Genomic_DNA"/>
</dbReference>
<evidence type="ECO:0000256" key="1">
    <source>
        <dbReference type="SAM" id="SignalP"/>
    </source>
</evidence>
<accession>A0ABP8L256</accession>